<dbReference type="InterPro" id="IPR032508">
    <property type="entry name" value="FecR_C"/>
</dbReference>
<dbReference type="PANTHER" id="PTHR30273">
    <property type="entry name" value="PERIPLASMIC SIGNAL SENSOR AND SIGMA FACTOR ACTIVATOR FECR-RELATED"/>
    <property type="match status" value="1"/>
</dbReference>
<dbReference type="PIRSF" id="PIRSF018266">
    <property type="entry name" value="FecR"/>
    <property type="match status" value="1"/>
</dbReference>
<keyword evidence="1" id="KW-0812">Transmembrane</keyword>
<dbReference type="InterPro" id="IPR006860">
    <property type="entry name" value="FecR"/>
</dbReference>
<name>A0A1I6YPI9_9BACT</name>
<dbReference type="GO" id="GO:0016989">
    <property type="term" value="F:sigma factor antagonist activity"/>
    <property type="evidence" value="ECO:0007669"/>
    <property type="project" value="TreeGrafter"/>
</dbReference>
<evidence type="ECO:0000313" key="5">
    <source>
        <dbReference type="Proteomes" id="UP000199673"/>
    </source>
</evidence>
<feature type="domain" description="FecR protein" evidence="2">
    <location>
        <begin position="148"/>
        <end position="242"/>
    </location>
</feature>
<evidence type="ECO:0000259" key="2">
    <source>
        <dbReference type="Pfam" id="PF04773"/>
    </source>
</evidence>
<feature type="domain" description="Protein FecR C-terminal" evidence="3">
    <location>
        <begin position="288"/>
        <end position="355"/>
    </location>
</feature>
<proteinExistence type="predicted"/>
<dbReference type="OrthoDB" id="1099916at2"/>
<gene>
    <name evidence="4" type="ORF">SAMN04489724_1141</name>
</gene>
<reference evidence="5" key="1">
    <citation type="submission" date="2016-10" db="EMBL/GenBank/DDBJ databases">
        <authorList>
            <person name="Varghese N."/>
            <person name="Submissions S."/>
        </authorList>
    </citation>
    <scope>NUCLEOTIDE SEQUENCE [LARGE SCALE GENOMIC DNA]</scope>
    <source>
        <strain evidence="5">DSM 23445</strain>
    </source>
</reference>
<feature type="transmembrane region" description="Helical" evidence="1">
    <location>
        <begin position="115"/>
        <end position="135"/>
    </location>
</feature>
<keyword evidence="1" id="KW-1133">Transmembrane helix</keyword>
<dbReference type="Gene3D" id="3.55.50.30">
    <property type="match status" value="1"/>
</dbReference>
<organism evidence="4 5">
    <name type="scientific">Algoriphagus locisalis</name>
    <dbReference type="NCBI Taxonomy" id="305507"/>
    <lineage>
        <taxon>Bacteria</taxon>
        <taxon>Pseudomonadati</taxon>
        <taxon>Bacteroidota</taxon>
        <taxon>Cytophagia</taxon>
        <taxon>Cytophagales</taxon>
        <taxon>Cyclobacteriaceae</taxon>
        <taxon>Algoriphagus</taxon>
    </lineage>
</organism>
<evidence type="ECO:0000256" key="1">
    <source>
        <dbReference type="SAM" id="Phobius"/>
    </source>
</evidence>
<dbReference type="Pfam" id="PF04773">
    <property type="entry name" value="FecR"/>
    <property type="match status" value="1"/>
</dbReference>
<keyword evidence="1" id="KW-0472">Membrane</keyword>
<dbReference type="AlphaFoldDB" id="A0A1I6YPI9"/>
<dbReference type="STRING" id="305507.SAMN04489724_1141"/>
<dbReference type="Pfam" id="PF16344">
    <property type="entry name" value="FecR_C"/>
    <property type="match status" value="1"/>
</dbReference>
<evidence type="ECO:0000313" key="4">
    <source>
        <dbReference type="EMBL" id="SFT52360.1"/>
    </source>
</evidence>
<dbReference type="Proteomes" id="UP000199673">
    <property type="component" value="Unassembled WGS sequence"/>
</dbReference>
<dbReference type="PANTHER" id="PTHR30273:SF2">
    <property type="entry name" value="PROTEIN FECR"/>
    <property type="match status" value="1"/>
</dbReference>
<protein>
    <submittedName>
        <fullName evidence="4">Ferric-dicitrate binding protein FerR, regulates iron transport through sigma-19</fullName>
    </submittedName>
</protein>
<accession>A0A1I6YPI9</accession>
<sequence>MDKLNFSVEDFVLDTAFREWILSPTAKRNLQWEEYIVRNPQSIEHIRIARQIVLNMPSKEFMLNERQVDSLWEKIDKNLDFKDLPREAKSFPINSSATISRYTTEKSKYRINFQVLKVAALILLAFALGILYFTMPEIEKKPEIKWLTYSTKPGVKSSVTLSDGSVVKLNAGSSIRYVQNFVGNTREVFLDGEAFFEVAHDTIKPFIVHTKDISTRAMGTAFNIQAGQNGKIIISLLTGKVEVKSQQVPEFLDYLTPGEQIQTVTMGKYWEKGSFEEDVVMAWLDQTIIFDSTPLPEAVEMLENWFGVKITLLNFNDQNLTLSGKYKGETLKNILDGLSYTARFKYEIDGKQIKINFKQ</sequence>
<dbReference type="InterPro" id="IPR012373">
    <property type="entry name" value="Ferrdict_sens_TM"/>
</dbReference>
<dbReference type="Gene3D" id="2.60.120.1440">
    <property type="match status" value="1"/>
</dbReference>
<evidence type="ECO:0000259" key="3">
    <source>
        <dbReference type="Pfam" id="PF16344"/>
    </source>
</evidence>
<dbReference type="RefSeq" id="WP_091691680.1">
    <property type="nucleotide sequence ID" value="NZ_FPBF01000001.1"/>
</dbReference>
<dbReference type="EMBL" id="FPBF01000001">
    <property type="protein sequence ID" value="SFT52360.1"/>
    <property type="molecule type" value="Genomic_DNA"/>
</dbReference>
<keyword evidence="5" id="KW-1185">Reference proteome</keyword>